<proteinExistence type="inferred from homology"/>
<dbReference type="Pfam" id="PF00294">
    <property type="entry name" value="PfkB"/>
    <property type="match status" value="1"/>
</dbReference>
<dbReference type="SUPFAM" id="SSF53613">
    <property type="entry name" value="Ribokinase-like"/>
    <property type="match status" value="1"/>
</dbReference>
<dbReference type="Gene3D" id="3.40.1190.20">
    <property type="match status" value="1"/>
</dbReference>
<evidence type="ECO:0000313" key="6">
    <source>
        <dbReference type="Proteomes" id="UP000679220"/>
    </source>
</evidence>
<protein>
    <submittedName>
        <fullName evidence="5">Sugar kinase</fullName>
    </submittedName>
</protein>
<feature type="non-terminal residue" evidence="5">
    <location>
        <position position="1"/>
    </location>
</feature>
<keyword evidence="3 5" id="KW-0418">Kinase</keyword>
<evidence type="ECO:0000256" key="3">
    <source>
        <dbReference type="ARBA" id="ARBA00022777"/>
    </source>
</evidence>
<dbReference type="InterPro" id="IPR011611">
    <property type="entry name" value="PfkB_dom"/>
</dbReference>
<dbReference type="Proteomes" id="UP000679220">
    <property type="component" value="Unassembled WGS sequence"/>
</dbReference>
<keyword evidence="6" id="KW-1185">Reference proteome</keyword>
<dbReference type="EMBL" id="JAGTAR010000113">
    <property type="protein sequence ID" value="MBR8538425.1"/>
    <property type="molecule type" value="Genomic_DNA"/>
</dbReference>
<reference evidence="5" key="1">
    <citation type="journal article" date="2018" name="Int. J. Syst. Evol. Microbiol.">
        <title>Carboxylicivirga sediminis sp. nov., isolated from coastal sediment.</title>
        <authorList>
            <person name="Wang F.Q."/>
            <person name="Ren L.H."/>
            <person name="Zou R.J."/>
            <person name="Sun Y.Z."/>
            <person name="Liu X.J."/>
            <person name="Jiang F."/>
            <person name="Liu L.J."/>
        </authorList>
    </citation>
    <scope>NUCLEOTIDE SEQUENCE</scope>
    <source>
        <strain evidence="5">JR1</strain>
    </source>
</reference>
<keyword evidence="2" id="KW-0808">Transferase</keyword>
<reference evidence="5" key="2">
    <citation type="submission" date="2021-04" db="EMBL/GenBank/DDBJ databases">
        <authorList>
            <person name="Zhang T."/>
            <person name="Zhang Y."/>
            <person name="Lu D."/>
            <person name="Zuo D."/>
            <person name="Du Z."/>
        </authorList>
    </citation>
    <scope>NUCLEOTIDE SEQUENCE</scope>
    <source>
        <strain evidence="5">JR1</strain>
    </source>
</reference>
<feature type="non-terminal residue" evidence="5">
    <location>
        <position position="137"/>
    </location>
</feature>
<dbReference type="InterPro" id="IPR052700">
    <property type="entry name" value="Carb_kinase_PfkB-like"/>
</dbReference>
<comment type="similarity">
    <text evidence="1">Belongs to the carbohydrate kinase PfkB family.</text>
</comment>
<comment type="caution">
    <text evidence="5">The sequence shown here is derived from an EMBL/GenBank/DDBJ whole genome shotgun (WGS) entry which is preliminary data.</text>
</comment>
<organism evidence="5 6">
    <name type="scientific">Carboxylicivirga sediminis</name>
    <dbReference type="NCBI Taxonomy" id="2006564"/>
    <lineage>
        <taxon>Bacteria</taxon>
        <taxon>Pseudomonadati</taxon>
        <taxon>Bacteroidota</taxon>
        <taxon>Bacteroidia</taxon>
        <taxon>Marinilabiliales</taxon>
        <taxon>Marinilabiliaceae</taxon>
        <taxon>Carboxylicivirga</taxon>
    </lineage>
</organism>
<dbReference type="AlphaFoldDB" id="A0A941J090"/>
<gene>
    <name evidence="5" type="ORF">KDU71_22870</name>
</gene>
<evidence type="ECO:0000256" key="1">
    <source>
        <dbReference type="ARBA" id="ARBA00010688"/>
    </source>
</evidence>
<dbReference type="PANTHER" id="PTHR43320">
    <property type="entry name" value="SUGAR KINASE"/>
    <property type="match status" value="1"/>
</dbReference>
<evidence type="ECO:0000313" key="5">
    <source>
        <dbReference type="EMBL" id="MBR8538425.1"/>
    </source>
</evidence>
<name>A0A941J090_9BACT</name>
<evidence type="ECO:0000256" key="2">
    <source>
        <dbReference type="ARBA" id="ARBA00022679"/>
    </source>
</evidence>
<dbReference type="InterPro" id="IPR029056">
    <property type="entry name" value="Ribokinase-like"/>
</dbReference>
<sequence>LPQNEMGRACMMELRKYGVDTSQIIYGGERLGIYFLETGAVARASKVVYDRAHSSFSCIQKGMINWEEVLKDASFFHWTGITPAVSQGAADACLEAIQVANRMGVAVSCDLNYRKNLWKYGKKASEVMPELVAGCDI</sequence>
<accession>A0A941J090</accession>
<feature type="domain" description="Carbohydrate kinase PfkB" evidence="4">
    <location>
        <begin position="4"/>
        <end position="137"/>
    </location>
</feature>
<evidence type="ECO:0000259" key="4">
    <source>
        <dbReference type="Pfam" id="PF00294"/>
    </source>
</evidence>
<dbReference type="PANTHER" id="PTHR43320:SF2">
    <property type="entry name" value="2-DEHYDRO-3-DEOXYGLUCONOKINASE_2-DEHYDRO-3-DEOXYGALACTONOKINASE"/>
    <property type="match status" value="1"/>
</dbReference>
<dbReference type="GO" id="GO:0016301">
    <property type="term" value="F:kinase activity"/>
    <property type="evidence" value="ECO:0007669"/>
    <property type="project" value="UniProtKB-KW"/>
</dbReference>